<protein>
    <submittedName>
        <fullName evidence="2">Uncharacterized protein</fullName>
    </submittedName>
</protein>
<proteinExistence type="predicted"/>
<dbReference type="AlphaFoldDB" id="A0A7R9CTT1"/>
<evidence type="ECO:0000313" key="2">
    <source>
        <dbReference type="EMBL" id="CAD7401334.1"/>
    </source>
</evidence>
<name>A0A7R9CTT1_TIMCR</name>
<feature type="region of interest" description="Disordered" evidence="1">
    <location>
        <begin position="145"/>
        <end position="175"/>
    </location>
</feature>
<sequence length="175" mass="19452">MRVSNTINKYKYIPKAKIRPQSRLLLTNSDDGAVECRNMCTPHSNYVIANPTALVISANPQTKPAGGSRTHHPETEATNRWNETTEDSIQKNTNVLLGIRANRTHSTASYYPFGLYALSTNYANGLGIRKVELEEVNPHLCGRRVENHLGKTTPSSPDRDSNIDIPVLSSRAQHD</sequence>
<accession>A0A7R9CTT1</accession>
<gene>
    <name evidence="2" type="ORF">TCEB3V08_LOCUS5956</name>
</gene>
<organism evidence="2">
    <name type="scientific">Timema cristinae</name>
    <name type="common">Walking stick</name>
    <dbReference type="NCBI Taxonomy" id="61476"/>
    <lineage>
        <taxon>Eukaryota</taxon>
        <taxon>Metazoa</taxon>
        <taxon>Ecdysozoa</taxon>
        <taxon>Arthropoda</taxon>
        <taxon>Hexapoda</taxon>
        <taxon>Insecta</taxon>
        <taxon>Pterygota</taxon>
        <taxon>Neoptera</taxon>
        <taxon>Polyneoptera</taxon>
        <taxon>Phasmatodea</taxon>
        <taxon>Timematodea</taxon>
        <taxon>Timematoidea</taxon>
        <taxon>Timematidae</taxon>
        <taxon>Timema</taxon>
    </lineage>
</organism>
<dbReference type="EMBL" id="OC318290">
    <property type="protein sequence ID" value="CAD7401334.1"/>
    <property type="molecule type" value="Genomic_DNA"/>
</dbReference>
<evidence type="ECO:0000256" key="1">
    <source>
        <dbReference type="SAM" id="MobiDB-lite"/>
    </source>
</evidence>
<reference evidence="2" key="1">
    <citation type="submission" date="2020-11" db="EMBL/GenBank/DDBJ databases">
        <authorList>
            <person name="Tran Van P."/>
        </authorList>
    </citation>
    <scope>NUCLEOTIDE SEQUENCE</scope>
</reference>